<dbReference type="RefSeq" id="WP_274796870.1">
    <property type="nucleotide sequence ID" value="NZ_CP113527.1"/>
</dbReference>
<sequence>MGWNTMQMEEQLIALTKKTLEDLVHKRYEKLIREQTLTEETATFLQEVFELQGKLTWPLDEALLDIDVYEMNDQSYFVTEIRYLWFDHEESAIVLFCKAFTNAEKTAITAFIIDTVDA</sequence>
<dbReference type="InterPro" id="IPR056085">
    <property type="entry name" value="DUF7668"/>
</dbReference>
<organism evidence="2 3">
    <name type="scientific">Lysinibacillus irui</name>
    <dbReference type="NCBI Taxonomy" id="2998077"/>
    <lineage>
        <taxon>Bacteria</taxon>
        <taxon>Bacillati</taxon>
        <taxon>Bacillota</taxon>
        <taxon>Bacilli</taxon>
        <taxon>Bacillales</taxon>
        <taxon>Bacillaceae</taxon>
        <taxon>Lysinibacillus</taxon>
    </lineage>
</organism>
<gene>
    <name evidence="2" type="ORF">OU989_09365</name>
</gene>
<name>A0AAJ5RNP8_9BACI</name>
<feature type="domain" description="DUF7668" evidence="1">
    <location>
        <begin position="21"/>
        <end position="109"/>
    </location>
</feature>
<proteinExistence type="predicted"/>
<dbReference type="EMBL" id="CP113527">
    <property type="protein sequence ID" value="WDV08663.1"/>
    <property type="molecule type" value="Genomic_DNA"/>
</dbReference>
<dbReference type="Proteomes" id="UP001219585">
    <property type="component" value="Chromosome"/>
</dbReference>
<accession>A0AAJ5RNP8</accession>
<dbReference type="AlphaFoldDB" id="A0AAJ5RNP8"/>
<dbReference type="Pfam" id="PF24705">
    <property type="entry name" value="DUF7668"/>
    <property type="match status" value="1"/>
</dbReference>
<protein>
    <recommendedName>
        <fullName evidence="1">DUF7668 domain-containing protein</fullName>
    </recommendedName>
</protein>
<dbReference type="KEGG" id="liu:OU989_09365"/>
<evidence type="ECO:0000259" key="1">
    <source>
        <dbReference type="Pfam" id="PF24705"/>
    </source>
</evidence>
<evidence type="ECO:0000313" key="3">
    <source>
        <dbReference type="Proteomes" id="UP001219585"/>
    </source>
</evidence>
<reference evidence="2" key="1">
    <citation type="submission" date="2022-11" db="EMBL/GenBank/DDBJ databases">
        <title>Lysinibacillus irui.</title>
        <authorList>
            <person name="Akintayo S.O."/>
        </authorList>
    </citation>
    <scope>NUCLEOTIDE SEQUENCE</scope>
    <source>
        <strain evidence="2">IRB4-01</strain>
    </source>
</reference>
<evidence type="ECO:0000313" key="2">
    <source>
        <dbReference type="EMBL" id="WDV08663.1"/>
    </source>
</evidence>